<gene>
    <name evidence="12" type="ORF">FHX74_001683</name>
</gene>
<accession>A0A7W3IRS6</accession>
<comment type="subcellular location">
    <subcellularLocation>
        <location evidence="1">Membrane</location>
        <topology evidence="1">Multi-pass membrane protein</topology>
    </subcellularLocation>
</comment>
<dbReference type="Gene3D" id="1.20.1070.10">
    <property type="entry name" value="Rhodopsin 7-helix transmembrane proteins"/>
    <property type="match status" value="1"/>
</dbReference>
<feature type="transmembrane region" description="Helical" evidence="11">
    <location>
        <begin position="125"/>
        <end position="142"/>
    </location>
</feature>
<dbReference type="AlphaFoldDB" id="A0A7W3IRS6"/>
<sequence>MESHLSFTQSQWDIVLASFVMAAFALLGGFVYLLSTKREISARFRSSGIAGSIVCLVAFLAYLLLIISWIVGFRFDPGTAMYVPSGHALQFRNAYRYVDWSVTVPLLTVEIVVVSTLVGRAARRMRGLLIVLAWLMIVTGFLGADTFSSDTGRLVWGLISTVVFIPLYVLLLRTAFRSAKALGGPAGSALRSAGLLLSLTWGVYPLAYCVPFFFADSSGWAVGRQLAFTLADIAAKVGFGIFIHTVAKHRTGSEVADGEAPHPDPVFVSGERLADARPVGATVR</sequence>
<evidence type="ECO:0000256" key="3">
    <source>
        <dbReference type="ARBA" id="ARBA00022543"/>
    </source>
</evidence>
<evidence type="ECO:0000313" key="12">
    <source>
        <dbReference type="EMBL" id="MBA8794078.1"/>
    </source>
</evidence>
<proteinExistence type="inferred from homology"/>
<dbReference type="PANTHER" id="PTHR28286:SF2">
    <property type="entry name" value="BACTERIORHODOPSIN _OPSIN, NOPA (EUROFUNG)"/>
    <property type="match status" value="1"/>
</dbReference>
<feature type="transmembrane region" description="Helical" evidence="11">
    <location>
        <begin position="154"/>
        <end position="172"/>
    </location>
</feature>
<keyword evidence="4" id="KW-0716">Sensory transduction</keyword>
<evidence type="ECO:0000256" key="2">
    <source>
        <dbReference type="ARBA" id="ARBA00008130"/>
    </source>
</evidence>
<evidence type="ECO:0000256" key="1">
    <source>
        <dbReference type="ARBA" id="ARBA00004141"/>
    </source>
</evidence>
<evidence type="ECO:0000256" key="5">
    <source>
        <dbReference type="ARBA" id="ARBA00022692"/>
    </source>
</evidence>
<evidence type="ECO:0000256" key="4">
    <source>
        <dbReference type="ARBA" id="ARBA00022606"/>
    </source>
</evidence>
<dbReference type="GO" id="GO:0007602">
    <property type="term" value="P:phototransduction"/>
    <property type="evidence" value="ECO:0007669"/>
    <property type="project" value="UniProtKB-KW"/>
</dbReference>
<dbReference type="Pfam" id="PF01036">
    <property type="entry name" value="Bac_rhodopsin"/>
    <property type="match status" value="1"/>
</dbReference>
<evidence type="ECO:0000256" key="10">
    <source>
        <dbReference type="ARBA" id="ARBA00023170"/>
    </source>
</evidence>
<organism evidence="12 13">
    <name type="scientific">Microlunatus kandeliicorticis</name>
    <dbReference type="NCBI Taxonomy" id="1759536"/>
    <lineage>
        <taxon>Bacteria</taxon>
        <taxon>Bacillati</taxon>
        <taxon>Actinomycetota</taxon>
        <taxon>Actinomycetes</taxon>
        <taxon>Propionibacteriales</taxon>
        <taxon>Propionibacteriaceae</taxon>
        <taxon>Microlunatus</taxon>
    </lineage>
</organism>
<keyword evidence="6" id="KW-0681">Retinal protein</keyword>
<dbReference type="PRINTS" id="PR00251">
    <property type="entry name" value="BACTRLOPSIN"/>
</dbReference>
<reference evidence="12 13" key="1">
    <citation type="submission" date="2020-07" db="EMBL/GenBank/DDBJ databases">
        <title>Sequencing the genomes of 1000 actinobacteria strains.</title>
        <authorList>
            <person name="Klenk H.-P."/>
        </authorList>
    </citation>
    <scope>NUCLEOTIDE SEQUENCE [LARGE SCALE GENOMIC DNA]</scope>
    <source>
        <strain evidence="12 13">DSM 100723</strain>
    </source>
</reference>
<dbReference type="GO" id="GO:0009881">
    <property type="term" value="F:photoreceptor activity"/>
    <property type="evidence" value="ECO:0007669"/>
    <property type="project" value="UniProtKB-KW"/>
</dbReference>
<evidence type="ECO:0000256" key="6">
    <source>
        <dbReference type="ARBA" id="ARBA00022925"/>
    </source>
</evidence>
<feature type="transmembrane region" description="Helical" evidence="11">
    <location>
        <begin position="226"/>
        <end position="247"/>
    </location>
</feature>
<keyword evidence="9 11" id="KW-0472">Membrane</keyword>
<dbReference type="RefSeq" id="WP_182559597.1">
    <property type="nucleotide sequence ID" value="NZ_JACGWT010000002.1"/>
</dbReference>
<protein>
    <submittedName>
        <fullName evidence="12">Bacteriorhodopsin</fullName>
    </submittedName>
</protein>
<keyword evidence="10" id="KW-0675">Receptor</keyword>
<feature type="transmembrane region" description="Helical" evidence="11">
    <location>
        <begin position="14"/>
        <end position="35"/>
    </location>
</feature>
<keyword evidence="8" id="KW-0157">Chromophore</keyword>
<keyword evidence="13" id="KW-1185">Reference proteome</keyword>
<comment type="caution">
    <text evidence="12">The sequence shown here is derived from an EMBL/GenBank/DDBJ whole genome shotgun (WGS) entry which is preliminary data.</text>
</comment>
<dbReference type="InterPro" id="IPR001425">
    <property type="entry name" value="Arc/bac/fun_rhodopsins"/>
</dbReference>
<comment type="similarity">
    <text evidence="2">Belongs to the archaeal/bacterial/fungal opsin family.</text>
</comment>
<keyword evidence="3" id="KW-0600">Photoreceptor protein</keyword>
<dbReference type="GO" id="GO:0016020">
    <property type="term" value="C:membrane"/>
    <property type="evidence" value="ECO:0007669"/>
    <property type="project" value="UniProtKB-SubCell"/>
</dbReference>
<dbReference type="SMART" id="SM01021">
    <property type="entry name" value="Bac_rhodopsin"/>
    <property type="match status" value="1"/>
</dbReference>
<feature type="transmembrane region" description="Helical" evidence="11">
    <location>
        <begin position="193"/>
        <end position="214"/>
    </location>
</feature>
<evidence type="ECO:0000256" key="7">
    <source>
        <dbReference type="ARBA" id="ARBA00022989"/>
    </source>
</evidence>
<evidence type="ECO:0000313" key="13">
    <source>
        <dbReference type="Proteomes" id="UP000523079"/>
    </source>
</evidence>
<feature type="transmembrane region" description="Helical" evidence="11">
    <location>
        <begin position="100"/>
        <end position="118"/>
    </location>
</feature>
<dbReference type="PANTHER" id="PTHR28286">
    <property type="match status" value="1"/>
</dbReference>
<evidence type="ECO:0000256" key="11">
    <source>
        <dbReference type="SAM" id="Phobius"/>
    </source>
</evidence>
<name>A0A7W3IRS6_9ACTN</name>
<feature type="transmembrane region" description="Helical" evidence="11">
    <location>
        <begin position="47"/>
        <end position="71"/>
    </location>
</feature>
<dbReference type="EMBL" id="JACGWT010000002">
    <property type="protein sequence ID" value="MBA8794078.1"/>
    <property type="molecule type" value="Genomic_DNA"/>
</dbReference>
<keyword evidence="5 11" id="KW-0812">Transmembrane</keyword>
<dbReference type="Proteomes" id="UP000523079">
    <property type="component" value="Unassembled WGS sequence"/>
</dbReference>
<evidence type="ECO:0000256" key="8">
    <source>
        <dbReference type="ARBA" id="ARBA00022991"/>
    </source>
</evidence>
<dbReference type="SUPFAM" id="SSF81321">
    <property type="entry name" value="Family A G protein-coupled receptor-like"/>
    <property type="match status" value="1"/>
</dbReference>
<evidence type="ECO:0000256" key="9">
    <source>
        <dbReference type="ARBA" id="ARBA00023136"/>
    </source>
</evidence>
<keyword evidence="7 11" id="KW-1133">Transmembrane helix</keyword>